<gene>
    <name evidence="8" type="ORF">BZG36_03323</name>
</gene>
<dbReference type="EC" id="2.3.1.181" evidence="3"/>
<dbReference type="InterPro" id="IPR004143">
    <property type="entry name" value="BPL_LPL_catalytic"/>
</dbReference>
<feature type="domain" description="BPL/LPL catalytic" evidence="7">
    <location>
        <begin position="58"/>
        <end position="171"/>
    </location>
</feature>
<dbReference type="PANTHER" id="PTHR10993:SF7">
    <property type="entry name" value="LIPOYLTRANSFERASE 2, MITOCHONDRIAL-RELATED"/>
    <property type="match status" value="1"/>
</dbReference>
<feature type="site" description="Lowers pKa of active site Cys" evidence="6">
    <location>
        <position position="165"/>
    </location>
</feature>
<evidence type="ECO:0000313" key="8">
    <source>
        <dbReference type="EMBL" id="OZJ03186.1"/>
    </source>
</evidence>
<dbReference type="Proteomes" id="UP000242875">
    <property type="component" value="Unassembled WGS sequence"/>
</dbReference>
<dbReference type="NCBIfam" id="TIGR00214">
    <property type="entry name" value="lipB"/>
    <property type="match status" value="1"/>
</dbReference>
<protein>
    <recommendedName>
        <fullName evidence="3">lipoyl(octanoyl) transferase</fullName>
        <ecNumber evidence="3">2.3.1.181</ecNumber>
    </recommendedName>
</protein>
<dbReference type="AlphaFoldDB" id="A0A261XXT9"/>
<evidence type="ECO:0000256" key="3">
    <source>
        <dbReference type="ARBA" id="ARBA00012334"/>
    </source>
</evidence>
<dbReference type="PROSITE" id="PS51733">
    <property type="entry name" value="BPL_LPL_CATALYTIC"/>
    <property type="match status" value="1"/>
</dbReference>
<reference evidence="8 9" key="1">
    <citation type="journal article" date="2017" name="Mycologia">
        <title>Bifiguratus adelaidae, gen. et sp. nov., a new member of Mucoromycotina in endophytic and soil-dwelling habitats.</title>
        <authorList>
            <person name="Torres-Cruz T.J."/>
            <person name="Billingsley Tobias T.L."/>
            <person name="Almatruk M."/>
            <person name="Hesse C."/>
            <person name="Kuske C.R."/>
            <person name="Desiro A."/>
            <person name="Benucci G.M."/>
            <person name="Bonito G."/>
            <person name="Stajich J.E."/>
            <person name="Dunlap C."/>
            <person name="Arnold A.E."/>
            <person name="Porras-Alfaro A."/>
        </authorList>
    </citation>
    <scope>NUCLEOTIDE SEQUENCE [LARGE SCALE GENOMIC DNA]</scope>
    <source>
        <strain evidence="8 9">AZ0501</strain>
    </source>
</reference>
<comment type="pathway">
    <text evidence="1">Protein modification; protein lipoylation via endogenous pathway; protein N(6)-(lipoyl)lysine from octanoyl-[acyl-carrier-protein]: step 1/2.</text>
</comment>
<comment type="similarity">
    <text evidence="2">Belongs to the LipB family.</text>
</comment>
<evidence type="ECO:0000256" key="4">
    <source>
        <dbReference type="ARBA" id="ARBA00022679"/>
    </source>
</evidence>
<evidence type="ECO:0000256" key="1">
    <source>
        <dbReference type="ARBA" id="ARBA00004821"/>
    </source>
</evidence>
<dbReference type="GO" id="GO:0033819">
    <property type="term" value="F:lipoyl(octanoyl) transferase activity"/>
    <property type="evidence" value="ECO:0007669"/>
    <property type="project" value="UniProtKB-EC"/>
</dbReference>
<evidence type="ECO:0000256" key="6">
    <source>
        <dbReference type="PIRSR" id="PIRSR016262-3"/>
    </source>
</evidence>
<dbReference type="InterPro" id="IPR000544">
    <property type="entry name" value="Octanoyltransferase"/>
</dbReference>
<dbReference type="PROSITE" id="PS01313">
    <property type="entry name" value="LIPB"/>
    <property type="match status" value="1"/>
</dbReference>
<dbReference type="Pfam" id="PF21948">
    <property type="entry name" value="LplA-B_cat"/>
    <property type="match status" value="1"/>
</dbReference>
<evidence type="ECO:0000259" key="7">
    <source>
        <dbReference type="PROSITE" id="PS51733"/>
    </source>
</evidence>
<dbReference type="SUPFAM" id="SSF55681">
    <property type="entry name" value="Class II aaRS and biotin synthetases"/>
    <property type="match status" value="1"/>
</dbReference>
<keyword evidence="5" id="KW-0012">Acyltransferase</keyword>
<organism evidence="8 9">
    <name type="scientific">Bifiguratus adelaidae</name>
    <dbReference type="NCBI Taxonomy" id="1938954"/>
    <lineage>
        <taxon>Eukaryota</taxon>
        <taxon>Fungi</taxon>
        <taxon>Fungi incertae sedis</taxon>
        <taxon>Mucoromycota</taxon>
        <taxon>Mucoromycotina</taxon>
        <taxon>Endogonomycetes</taxon>
        <taxon>Endogonales</taxon>
        <taxon>Endogonales incertae sedis</taxon>
        <taxon>Bifiguratus</taxon>
    </lineage>
</organism>
<dbReference type="PANTHER" id="PTHR10993">
    <property type="entry name" value="OCTANOYLTRANSFERASE"/>
    <property type="match status" value="1"/>
</dbReference>
<sequence>MSRWRGLATSACTLASTKTKDSVLPYMSLGLVPYANALRLQDYMVRRRLDINRGVRHDSVRDIVFILEHPPVYTAGKRLKNQEDEGKRLKTLGAEFFETQRGGQLTFHGPGQLVAYPILDIRSYQLNTACYVSHLEQILINVCKSYGIEAQRTQNTGVWVGQDHKIAALGL</sequence>
<evidence type="ECO:0000256" key="5">
    <source>
        <dbReference type="ARBA" id="ARBA00023315"/>
    </source>
</evidence>
<dbReference type="PIRSF" id="PIRSF016262">
    <property type="entry name" value="LPLase"/>
    <property type="match status" value="1"/>
</dbReference>
<evidence type="ECO:0000313" key="9">
    <source>
        <dbReference type="Proteomes" id="UP000242875"/>
    </source>
</evidence>
<dbReference type="EMBL" id="MVBO01000099">
    <property type="protein sequence ID" value="OZJ03186.1"/>
    <property type="molecule type" value="Genomic_DNA"/>
</dbReference>
<dbReference type="GO" id="GO:0009249">
    <property type="term" value="P:protein lipoylation"/>
    <property type="evidence" value="ECO:0007669"/>
    <property type="project" value="InterPro"/>
</dbReference>
<evidence type="ECO:0000256" key="2">
    <source>
        <dbReference type="ARBA" id="ARBA00007907"/>
    </source>
</evidence>
<dbReference type="Gene3D" id="3.30.930.10">
    <property type="entry name" value="Bira Bifunctional Protein, Domain 2"/>
    <property type="match status" value="1"/>
</dbReference>
<dbReference type="OrthoDB" id="19908at2759"/>
<comment type="caution">
    <text evidence="8">The sequence shown here is derived from an EMBL/GenBank/DDBJ whole genome shotgun (WGS) entry which is preliminary data.</text>
</comment>
<proteinExistence type="inferred from homology"/>
<keyword evidence="9" id="KW-1185">Reference proteome</keyword>
<dbReference type="UniPathway" id="UPA00538">
    <property type="reaction ID" value="UER00592"/>
</dbReference>
<dbReference type="InterPro" id="IPR045864">
    <property type="entry name" value="aa-tRNA-synth_II/BPL/LPL"/>
</dbReference>
<accession>A0A261XXT9</accession>
<name>A0A261XXT9_9FUNG</name>
<dbReference type="InterPro" id="IPR020605">
    <property type="entry name" value="Octanoyltransferase_CS"/>
</dbReference>
<keyword evidence="4" id="KW-0808">Transferase</keyword>